<proteinExistence type="predicted"/>
<keyword evidence="2" id="KW-1185">Reference proteome</keyword>
<dbReference type="SUPFAM" id="SSF53335">
    <property type="entry name" value="S-adenosyl-L-methionine-dependent methyltransferases"/>
    <property type="match status" value="1"/>
</dbReference>
<organism evidence="1 2">
    <name type="scientific">Dentipellis fragilis</name>
    <dbReference type="NCBI Taxonomy" id="205917"/>
    <lineage>
        <taxon>Eukaryota</taxon>
        <taxon>Fungi</taxon>
        <taxon>Dikarya</taxon>
        <taxon>Basidiomycota</taxon>
        <taxon>Agaricomycotina</taxon>
        <taxon>Agaricomycetes</taxon>
        <taxon>Russulales</taxon>
        <taxon>Hericiaceae</taxon>
        <taxon>Dentipellis</taxon>
    </lineage>
</organism>
<gene>
    <name evidence="1" type="ORF">EVG20_g8287</name>
</gene>
<dbReference type="STRING" id="205917.A0A4Y9Y7Q1"/>
<evidence type="ECO:0000313" key="1">
    <source>
        <dbReference type="EMBL" id="TFY58090.1"/>
    </source>
</evidence>
<dbReference type="OrthoDB" id="184880at2759"/>
<dbReference type="AlphaFoldDB" id="A0A4Y9Y7Q1"/>
<evidence type="ECO:0000313" key="2">
    <source>
        <dbReference type="Proteomes" id="UP000298327"/>
    </source>
</evidence>
<dbReference type="CDD" id="cd02440">
    <property type="entry name" value="AdoMet_MTases"/>
    <property type="match status" value="1"/>
</dbReference>
<comment type="caution">
    <text evidence="1">The sequence shown here is derived from an EMBL/GenBank/DDBJ whole genome shotgun (WGS) entry which is preliminary data.</text>
</comment>
<reference evidence="1 2" key="1">
    <citation type="submission" date="2019-02" db="EMBL/GenBank/DDBJ databases">
        <title>Genome sequencing of the rare red list fungi Dentipellis fragilis.</title>
        <authorList>
            <person name="Buettner E."/>
            <person name="Kellner H."/>
        </authorList>
    </citation>
    <scope>NUCLEOTIDE SEQUENCE [LARGE SCALE GENOMIC DNA]</scope>
    <source>
        <strain evidence="1 2">DSM 105465</strain>
    </source>
</reference>
<dbReference type="Gene3D" id="3.40.50.150">
    <property type="entry name" value="Vaccinia Virus protein VP39"/>
    <property type="match status" value="1"/>
</dbReference>
<accession>A0A4Y9Y7Q1</accession>
<dbReference type="InterPro" id="IPR029063">
    <property type="entry name" value="SAM-dependent_MTases_sf"/>
</dbReference>
<evidence type="ECO:0008006" key="3">
    <source>
        <dbReference type="Google" id="ProtNLM"/>
    </source>
</evidence>
<dbReference type="EMBL" id="SEOQ01000704">
    <property type="protein sequence ID" value="TFY58090.1"/>
    <property type="molecule type" value="Genomic_DNA"/>
</dbReference>
<sequence length="213" mass="23346">MTKPFPAEMLGKFDLIHMSLLVYALTEQGWKKALDNCRDLLKPGGLLFMTESDAIFFTDEAPAPDADASGHDFEANMSGPTWRHKANSVYTGGSLRNKFIPDLSFRLPSMLESSSFTVLSKKRGKGTFGKLCTIYKGLDGSSLDDEAELSLANFDQVIDILVGIYFKNGTLEAPKGVKISSAEESKQLVEEIKCGVREAGAYIVIADILARKH</sequence>
<dbReference type="Proteomes" id="UP000298327">
    <property type="component" value="Unassembled WGS sequence"/>
</dbReference>
<name>A0A4Y9Y7Q1_9AGAM</name>
<protein>
    <recommendedName>
        <fullName evidence="3">Methyltransferase type 11 domain-containing protein</fullName>
    </recommendedName>
</protein>